<keyword evidence="3" id="KW-1185">Reference proteome</keyword>
<dbReference type="PROSITE" id="PS51819">
    <property type="entry name" value="VOC"/>
    <property type="match status" value="1"/>
</dbReference>
<dbReference type="InterPro" id="IPR004360">
    <property type="entry name" value="Glyas_Fos-R_dOase_dom"/>
</dbReference>
<dbReference type="Gene3D" id="3.10.180.10">
    <property type="entry name" value="2,3-Dihydroxybiphenyl 1,2-Dioxygenase, domain 1"/>
    <property type="match status" value="1"/>
</dbReference>
<dbReference type="SUPFAM" id="SSF54593">
    <property type="entry name" value="Glyoxalase/Bleomycin resistance protein/Dihydroxybiphenyl dioxygenase"/>
    <property type="match status" value="1"/>
</dbReference>
<evidence type="ECO:0000313" key="3">
    <source>
        <dbReference type="Proteomes" id="UP001149140"/>
    </source>
</evidence>
<feature type="domain" description="VOC" evidence="1">
    <location>
        <begin position="4"/>
        <end position="133"/>
    </location>
</feature>
<proteinExistence type="predicted"/>
<gene>
    <name evidence="2" type="ORF">OM076_32535</name>
</gene>
<comment type="caution">
    <text evidence="2">The sequence shown here is derived from an EMBL/GenBank/DDBJ whole genome shotgun (WGS) entry which is preliminary data.</text>
</comment>
<sequence>MITRLSHATIWVLDQDEALAFYRDALGFEVRADQTMDTFRWLSVGPAGQPDLEIVLLVPGPPMMPPEAAEQIKALVGKGAMGSGVFATADCRATYDALKAKGVEFLQEPAERFYGVEALFRDPFGNWFSLTQRT</sequence>
<evidence type="ECO:0000313" key="2">
    <source>
        <dbReference type="EMBL" id="MDA0165042.1"/>
    </source>
</evidence>
<dbReference type="CDD" id="cd07263">
    <property type="entry name" value="VOC_like"/>
    <property type="match status" value="1"/>
</dbReference>
<evidence type="ECO:0000259" key="1">
    <source>
        <dbReference type="PROSITE" id="PS51819"/>
    </source>
</evidence>
<dbReference type="PANTHER" id="PTHR36437">
    <property type="entry name" value="GLYOXALASE/BLEOMYCIN RESISTANCE PROTEIN/DIOXYGENASE"/>
    <property type="match status" value="1"/>
</dbReference>
<organism evidence="2 3">
    <name type="scientific">Solirubrobacter ginsenosidimutans</name>
    <dbReference type="NCBI Taxonomy" id="490573"/>
    <lineage>
        <taxon>Bacteria</taxon>
        <taxon>Bacillati</taxon>
        <taxon>Actinomycetota</taxon>
        <taxon>Thermoleophilia</taxon>
        <taxon>Solirubrobacterales</taxon>
        <taxon>Solirubrobacteraceae</taxon>
        <taxon>Solirubrobacter</taxon>
    </lineage>
</organism>
<protein>
    <submittedName>
        <fullName evidence="2">VOC family protein</fullName>
    </submittedName>
</protein>
<dbReference type="Proteomes" id="UP001149140">
    <property type="component" value="Unassembled WGS sequence"/>
</dbReference>
<dbReference type="RefSeq" id="WP_270044298.1">
    <property type="nucleotide sequence ID" value="NZ_JAPDOD010000041.1"/>
</dbReference>
<dbReference type="PANTHER" id="PTHR36437:SF2">
    <property type="entry name" value="GLYOXALASE_BLEOMYCIN RESISTANCE PROTEIN_DIOXYGENASE"/>
    <property type="match status" value="1"/>
</dbReference>
<dbReference type="InterPro" id="IPR029068">
    <property type="entry name" value="Glyas_Bleomycin-R_OHBP_Dase"/>
</dbReference>
<dbReference type="InterPro" id="IPR037523">
    <property type="entry name" value="VOC_core"/>
</dbReference>
<reference evidence="2" key="1">
    <citation type="submission" date="2022-10" db="EMBL/GenBank/DDBJ databases">
        <title>The WGS of Solirubrobacter ginsenosidimutans DSM 21036.</title>
        <authorList>
            <person name="Jiang Z."/>
        </authorList>
    </citation>
    <scope>NUCLEOTIDE SEQUENCE</scope>
    <source>
        <strain evidence="2">DSM 21036</strain>
    </source>
</reference>
<dbReference type="AlphaFoldDB" id="A0A9X3MYU0"/>
<dbReference type="EMBL" id="JAPDOD010000041">
    <property type="protein sequence ID" value="MDA0165042.1"/>
    <property type="molecule type" value="Genomic_DNA"/>
</dbReference>
<accession>A0A9X3MYU0</accession>
<dbReference type="Pfam" id="PF00903">
    <property type="entry name" value="Glyoxalase"/>
    <property type="match status" value="1"/>
</dbReference>
<name>A0A9X3MYU0_9ACTN</name>